<dbReference type="AlphaFoldDB" id="A0A6J0BTT3"/>
<protein>
    <submittedName>
        <fullName evidence="2">Uncharacterized protein LOC107222785</fullName>
    </submittedName>
</protein>
<dbReference type="GeneID" id="107222785"/>
<reference evidence="2" key="1">
    <citation type="submission" date="2025-08" db="UniProtKB">
        <authorList>
            <consortium name="RefSeq"/>
        </authorList>
    </citation>
    <scope>IDENTIFICATION</scope>
    <source>
        <tissue evidence="2">Thorax and Abdomen</tissue>
    </source>
</reference>
<evidence type="ECO:0000313" key="2">
    <source>
        <dbReference type="RefSeq" id="XP_015517814.1"/>
    </source>
</evidence>
<keyword evidence="1" id="KW-1185">Reference proteome</keyword>
<accession>A0A6J0BTT3</accession>
<proteinExistence type="predicted"/>
<dbReference type="KEGG" id="nlo:107222785"/>
<organism evidence="2">
    <name type="scientific">Neodiprion lecontei</name>
    <name type="common">Redheaded pine sawfly</name>
    <dbReference type="NCBI Taxonomy" id="441921"/>
    <lineage>
        <taxon>Eukaryota</taxon>
        <taxon>Metazoa</taxon>
        <taxon>Ecdysozoa</taxon>
        <taxon>Arthropoda</taxon>
        <taxon>Hexapoda</taxon>
        <taxon>Insecta</taxon>
        <taxon>Pterygota</taxon>
        <taxon>Neoptera</taxon>
        <taxon>Endopterygota</taxon>
        <taxon>Hymenoptera</taxon>
        <taxon>Tenthredinoidea</taxon>
        <taxon>Diprionidae</taxon>
        <taxon>Diprioninae</taxon>
        <taxon>Neodiprion</taxon>
    </lineage>
</organism>
<name>A0A6J0BTT3_NEOLC</name>
<dbReference type="OrthoDB" id="6819088at2759"/>
<dbReference type="RefSeq" id="XP_015517814.1">
    <property type="nucleotide sequence ID" value="XM_015662328.2"/>
</dbReference>
<evidence type="ECO:0000313" key="1">
    <source>
        <dbReference type="Proteomes" id="UP000829291"/>
    </source>
</evidence>
<dbReference type="Proteomes" id="UP000829291">
    <property type="component" value="Chromosome 2"/>
</dbReference>
<sequence length="173" mass="18550">MALTIALPLSDLEPDHFYALGVRLLYDLGVRALAGVAPAPISPSSGSESSGFSSGFSSLATSTGFSTPAESRPTTPEDIQPLLNLLRPLQCLVVSPPPTTIAYGSRDLLDLAGNIRGPGWPILHPNLQRNDHSIFMANSSSYHRLGEHGLIEDYPTRQCQDCSFCEPSPILSF</sequence>
<dbReference type="InParanoid" id="A0A6J0BTT3"/>
<gene>
    <name evidence="2" type="primary">LOC107222785</name>
</gene>